<dbReference type="CDD" id="cd00156">
    <property type="entry name" value="REC"/>
    <property type="match status" value="1"/>
</dbReference>
<evidence type="ECO:0000256" key="3">
    <source>
        <dbReference type="SAM" id="MobiDB-lite"/>
    </source>
</evidence>
<dbReference type="InterPro" id="IPR004942">
    <property type="entry name" value="Roadblock/LAMTOR2_dom"/>
</dbReference>
<feature type="region of interest" description="Disordered" evidence="3">
    <location>
        <begin position="225"/>
        <end position="294"/>
    </location>
</feature>
<evidence type="ECO:0000259" key="4">
    <source>
        <dbReference type="PROSITE" id="PS50110"/>
    </source>
</evidence>
<accession>A0AAU8LUQ2</accession>
<name>A0AAU8LUQ2_9BACT</name>
<dbReference type="Pfam" id="PF00072">
    <property type="entry name" value="Response_reg"/>
    <property type="match status" value="1"/>
</dbReference>
<dbReference type="Pfam" id="PF14332">
    <property type="entry name" value="DUF4388"/>
    <property type="match status" value="1"/>
</dbReference>
<dbReference type="GO" id="GO:0000160">
    <property type="term" value="P:phosphorelay signal transduction system"/>
    <property type="evidence" value="ECO:0007669"/>
    <property type="project" value="InterPro"/>
</dbReference>
<dbReference type="SMART" id="SM00960">
    <property type="entry name" value="Robl_LC7"/>
    <property type="match status" value="1"/>
</dbReference>
<feature type="compositionally biased region" description="Basic and acidic residues" evidence="3">
    <location>
        <begin position="225"/>
        <end position="257"/>
    </location>
</feature>
<dbReference type="Gene3D" id="3.30.450.30">
    <property type="entry name" value="Dynein light chain 2a, cytoplasmic"/>
    <property type="match status" value="1"/>
</dbReference>
<evidence type="ECO:0000256" key="1">
    <source>
        <dbReference type="ARBA" id="ARBA00022553"/>
    </source>
</evidence>
<feature type="compositionally biased region" description="Acidic residues" evidence="3">
    <location>
        <begin position="258"/>
        <end position="271"/>
    </location>
</feature>
<sequence length="436" mass="48552">MYDILIVDDDLFALALLEEQLKGYGDFFTPVYASNGKEAVEILSQVEISLLVTDLIMPGDINGWHLIEYIENFHPNIPIVVITGCKDEEKVAALEGRVREILLKPIRVKQLVKIVTNILNEDIASGNLKGVSVGSFLQLLEMDEKTCLLEVGTSPKNKGLLYIHQGKLYDAEYGDLQEYEAACRLIAMDNVSFKIKALPKLEIRRRIKSELMSIIMDAMKLKDEVKQGESLELPPRDYSDDENKQRAFETDWRQSVKDDEDDEDELDELDTDSLHHTDDEPVIMPSPQQEQEPVTPKEDVFIPTMAVCSTTGCTSSLESLLKKLRSIKGYKGAGIMDFTGETIASDCLDAHIDIASIGAVFNDVFRSAQETAESLGVHTCTELVLKTNECIIILCGSGSESVVPFHLIAVLDKDGNQALTRMQLTKIVPLAARELN</sequence>
<dbReference type="PANTHER" id="PTHR44591">
    <property type="entry name" value="STRESS RESPONSE REGULATOR PROTEIN 1"/>
    <property type="match status" value="1"/>
</dbReference>
<dbReference type="SUPFAM" id="SSF103196">
    <property type="entry name" value="Roadblock/LC7 domain"/>
    <property type="match status" value="1"/>
</dbReference>
<dbReference type="InterPro" id="IPR050595">
    <property type="entry name" value="Bact_response_regulator"/>
</dbReference>
<dbReference type="EMBL" id="CP159373">
    <property type="protein sequence ID" value="XCN72598.1"/>
    <property type="molecule type" value="Genomic_DNA"/>
</dbReference>
<gene>
    <name evidence="5" type="ORF">Q3M24_20260</name>
</gene>
<feature type="domain" description="Response regulatory" evidence="4">
    <location>
        <begin position="3"/>
        <end position="119"/>
    </location>
</feature>
<protein>
    <submittedName>
        <fullName evidence="5">Response regulator</fullName>
    </submittedName>
</protein>
<dbReference type="InterPro" id="IPR001789">
    <property type="entry name" value="Sig_transdc_resp-reg_receiver"/>
</dbReference>
<dbReference type="InterPro" id="IPR011006">
    <property type="entry name" value="CheY-like_superfamily"/>
</dbReference>
<dbReference type="AlphaFoldDB" id="A0AAU8LUQ2"/>
<proteinExistence type="predicted"/>
<keyword evidence="1 2" id="KW-0597">Phosphoprotein</keyword>
<dbReference type="PROSITE" id="PS50110">
    <property type="entry name" value="RESPONSE_REGULATORY"/>
    <property type="match status" value="1"/>
</dbReference>
<dbReference type="KEGG" id="eaj:Q3M24_20260"/>
<dbReference type="Gene3D" id="3.40.50.2300">
    <property type="match status" value="1"/>
</dbReference>
<feature type="modified residue" description="4-aspartylphosphate" evidence="2">
    <location>
        <position position="54"/>
    </location>
</feature>
<reference evidence="5" key="2">
    <citation type="submission" date="2024-06" db="EMBL/GenBank/DDBJ databases">
        <authorList>
            <person name="Plum-Jensen L.E."/>
            <person name="Schramm A."/>
            <person name="Marshall I.P.G."/>
        </authorList>
    </citation>
    <scope>NUCLEOTIDE SEQUENCE</scope>
    <source>
        <strain evidence="5">Rat1</strain>
    </source>
</reference>
<evidence type="ECO:0000313" key="5">
    <source>
        <dbReference type="EMBL" id="XCN72598.1"/>
    </source>
</evidence>
<dbReference type="PANTHER" id="PTHR44591:SF3">
    <property type="entry name" value="RESPONSE REGULATORY DOMAIN-CONTAINING PROTEIN"/>
    <property type="match status" value="1"/>
</dbReference>
<dbReference type="SMART" id="SM00448">
    <property type="entry name" value="REC"/>
    <property type="match status" value="1"/>
</dbReference>
<evidence type="ECO:0000256" key="2">
    <source>
        <dbReference type="PROSITE-ProRule" id="PRU00169"/>
    </source>
</evidence>
<reference evidence="5" key="1">
    <citation type="journal article" date="2024" name="Syst. Appl. Microbiol.">
        <title>First single-strain enrichments of Electrothrix cable bacteria, description of E. aestuarii sp. nov. and E. rattekaaiensis sp. nov., and proposal of a cable bacteria taxonomy following the rules of the SeqCode.</title>
        <authorList>
            <person name="Plum-Jensen L.E."/>
            <person name="Schramm A."/>
            <person name="Marshall I.P.G."/>
        </authorList>
    </citation>
    <scope>NUCLEOTIDE SEQUENCE</scope>
    <source>
        <strain evidence="5">Rat1</strain>
    </source>
</reference>
<organism evidence="5">
    <name type="scientific">Candidatus Electrothrix aestuarii</name>
    <dbReference type="NCBI Taxonomy" id="3062594"/>
    <lineage>
        <taxon>Bacteria</taxon>
        <taxon>Pseudomonadati</taxon>
        <taxon>Thermodesulfobacteriota</taxon>
        <taxon>Desulfobulbia</taxon>
        <taxon>Desulfobulbales</taxon>
        <taxon>Desulfobulbaceae</taxon>
        <taxon>Candidatus Electrothrix</taxon>
    </lineage>
</organism>
<dbReference type="SUPFAM" id="SSF52172">
    <property type="entry name" value="CheY-like"/>
    <property type="match status" value="1"/>
</dbReference>
<dbReference type="InterPro" id="IPR025497">
    <property type="entry name" value="PatA-like_N"/>
</dbReference>